<keyword evidence="2" id="KW-1185">Reference proteome</keyword>
<dbReference type="InterPro" id="IPR036648">
    <property type="entry name" value="CN_Hdrase_a/SCN_Hdrase_g_sf"/>
</dbReference>
<dbReference type="EMBL" id="QXJM01000039">
    <property type="protein sequence ID" value="RIE01815.1"/>
    <property type="molecule type" value="Genomic_DNA"/>
</dbReference>
<dbReference type="NCBIfam" id="TIGR03793">
    <property type="entry name" value="leader_NHLP"/>
    <property type="match status" value="1"/>
</dbReference>
<name>A0A398CH69_9BACL</name>
<evidence type="ECO:0000313" key="2">
    <source>
        <dbReference type="Proteomes" id="UP000266340"/>
    </source>
</evidence>
<evidence type="ECO:0000313" key="1">
    <source>
        <dbReference type="EMBL" id="RIE01815.1"/>
    </source>
</evidence>
<dbReference type="Gene3D" id="3.90.330.10">
    <property type="entry name" value="Nitrile hydratase alpha /Thiocyanate hydrolase gamma"/>
    <property type="match status" value="1"/>
</dbReference>
<proteinExistence type="predicted"/>
<dbReference type="AlphaFoldDB" id="A0A398CH69"/>
<dbReference type="InterPro" id="IPR022513">
    <property type="entry name" value="TOMM_pelo"/>
</dbReference>
<protein>
    <submittedName>
        <fullName evidence="1">NHLP leader peptide family natural product</fullName>
    </submittedName>
</protein>
<dbReference type="RefSeq" id="WP_119149872.1">
    <property type="nucleotide sequence ID" value="NZ_JBHSOV010000020.1"/>
</dbReference>
<gene>
    <name evidence="1" type="ORF">D3H35_13555</name>
</gene>
<dbReference type="Proteomes" id="UP000266340">
    <property type="component" value="Unassembled WGS sequence"/>
</dbReference>
<dbReference type="SUPFAM" id="SSF56209">
    <property type="entry name" value="Nitrile hydratase alpha chain"/>
    <property type="match status" value="1"/>
</dbReference>
<sequence>MSLESLKVQIIKKAWAEPAFKESLLADPKQAIQAAFGVEIPAAIDLKVVVESSSLYYLTIPPNPEDQGGAGSSTNTVWN</sequence>
<organism evidence="1 2">
    <name type="scientific">Cohnella faecalis</name>
    <dbReference type="NCBI Taxonomy" id="2315694"/>
    <lineage>
        <taxon>Bacteria</taxon>
        <taxon>Bacillati</taxon>
        <taxon>Bacillota</taxon>
        <taxon>Bacilli</taxon>
        <taxon>Bacillales</taxon>
        <taxon>Paenibacillaceae</taxon>
        <taxon>Cohnella</taxon>
    </lineage>
</organism>
<accession>A0A398CH69</accession>
<dbReference type="OrthoDB" id="1371078at2"/>
<dbReference type="GO" id="GO:0003824">
    <property type="term" value="F:catalytic activity"/>
    <property type="evidence" value="ECO:0007669"/>
    <property type="project" value="InterPro"/>
</dbReference>
<reference evidence="1 2" key="1">
    <citation type="submission" date="2018-09" db="EMBL/GenBank/DDBJ databases">
        <title>Cohnella cavernae sp. nov., isolated from a karst cave.</title>
        <authorList>
            <person name="Zhu H."/>
        </authorList>
    </citation>
    <scope>NUCLEOTIDE SEQUENCE [LARGE SCALE GENOMIC DNA]</scope>
    <source>
        <strain evidence="1 2">K2E09-144</strain>
    </source>
</reference>
<comment type="caution">
    <text evidence="1">The sequence shown here is derived from an EMBL/GenBank/DDBJ whole genome shotgun (WGS) entry which is preliminary data.</text>
</comment>
<dbReference type="GO" id="GO:0046914">
    <property type="term" value="F:transition metal ion binding"/>
    <property type="evidence" value="ECO:0007669"/>
    <property type="project" value="InterPro"/>
</dbReference>